<gene>
    <name evidence="7" type="ORF">ACFQ4C_13880</name>
</gene>
<dbReference type="RefSeq" id="WP_265992710.1">
    <property type="nucleotide sequence ID" value="NZ_CP110973.1"/>
</dbReference>
<keyword evidence="2 4" id="KW-0479">Metal-binding</keyword>
<dbReference type="InterPro" id="IPR036909">
    <property type="entry name" value="Cyt_c-like_dom_sf"/>
</dbReference>
<keyword evidence="8" id="KW-1185">Reference proteome</keyword>
<dbReference type="Gene3D" id="1.10.760.10">
    <property type="entry name" value="Cytochrome c-like domain"/>
    <property type="match status" value="2"/>
</dbReference>
<keyword evidence="5" id="KW-1133">Transmembrane helix</keyword>
<dbReference type="Proteomes" id="UP001597116">
    <property type="component" value="Unassembled WGS sequence"/>
</dbReference>
<feature type="domain" description="Cytochrome c" evidence="6">
    <location>
        <begin position="53"/>
        <end position="152"/>
    </location>
</feature>
<dbReference type="PANTHER" id="PTHR35008">
    <property type="entry name" value="BLL4482 PROTEIN-RELATED"/>
    <property type="match status" value="1"/>
</dbReference>
<evidence type="ECO:0000256" key="1">
    <source>
        <dbReference type="ARBA" id="ARBA00022617"/>
    </source>
</evidence>
<feature type="transmembrane region" description="Helical" evidence="5">
    <location>
        <begin position="6"/>
        <end position="29"/>
    </location>
</feature>
<evidence type="ECO:0000313" key="7">
    <source>
        <dbReference type="EMBL" id="MFD1142211.1"/>
    </source>
</evidence>
<dbReference type="PANTHER" id="PTHR35008:SF4">
    <property type="entry name" value="BLL4482 PROTEIN"/>
    <property type="match status" value="1"/>
</dbReference>
<name>A0ABW3Q9R1_9BACT</name>
<proteinExistence type="predicted"/>
<comment type="caution">
    <text evidence="7">The sequence shown here is derived from an EMBL/GenBank/DDBJ whole genome shotgun (WGS) entry which is preliminary data.</text>
</comment>
<keyword evidence="5" id="KW-0472">Membrane</keyword>
<evidence type="ECO:0000313" key="8">
    <source>
        <dbReference type="Proteomes" id="UP001597116"/>
    </source>
</evidence>
<evidence type="ECO:0000256" key="4">
    <source>
        <dbReference type="PROSITE-ProRule" id="PRU00433"/>
    </source>
</evidence>
<protein>
    <submittedName>
        <fullName evidence="7">C-type cytochrome</fullName>
    </submittedName>
</protein>
<dbReference type="PROSITE" id="PS51007">
    <property type="entry name" value="CYTC"/>
    <property type="match status" value="2"/>
</dbReference>
<evidence type="ECO:0000256" key="2">
    <source>
        <dbReference type="ARBA" id="ARBA00022723"/>
    </source>
</evidence>
<dbReference type="SUPFAM" id="SSF46626">
    <property type="entry name" value="Cytochrome c"/>
    <property type="match status" value="2"/>
</dbReference>
<feature type="domain" description="Cytochrome c" evidence="6">
    <location>
        <begin position="198"/>
        <end position="292"/>
    </location>
</feature>
<reference evidence="8" key="1">
    <citation type="journal article" date="2019" name="Int. J. Syst. Evol. Microbiol.">
        <title>The Global Catalogue of Microorganisms (GCM) 10K type strain sequencing project: providing services to taxonomists for standard genome sequencing and annotation.</title>
        <authorList>
            <consortium name="The Broad Institute Genomics Platform"/>
            <consortium name="The Broad Institute Genome Sequencing Center for Infectious Disease"/>
            <person name="Wu L."/>
            <person name="Ma J."/>
        </authorList>
    </citation>
    <scope>NUCLEOTIDE SEQUENCE [LARGE SCALE GENOMIC DNA]</scope>
    <source>
        <strain evidence="8">CCUG 55608</strain>
    </source>
</reference>
<evidence type="ECO:0000256" key="3">
    <source>
        <dbReference type="ARBA" id="ARBA00023004"/>
    </source>
</evidence>
<sequence length="292" mass="31883">MLMKILKWSGIFLGGIVLLLIAFYTVVYFQTESRANKVYDVRLQSLTIPGDSASYALGKHIAGIRGCLECHGSDLSGKAFLDESTPLGLLYASNLTRGKGGISYTDQDWIRALRHGLGKDNRSLWFMPSPEVSAPLSNQDMGALICFLKGQPPVDKTHPAKTLKPLGRFLTFLGEFPLFPAEAIDHAAKPVDQIPAAVDPAYGKYLAVTCSGCHGANFKGGPGHSPGEPRIADLTQTGNVGKWTSDHFITAMRTGKTPDGRVLSDFMPWKYLATTYTDDELKAIHLFLHELK</sequence>
<dbReference type="EMBL" id="JBHTLP010000008">
    <property type="protein sequence ID" value="MFD1142211.1"/>
    <property type="molecule type" value="Genomic_DNA"/>
</dbReference>
<keyword evidence="5" id="KW-0812">Transmembrane</keyword>
<dbReference type="InterPro" id="IPR051459">
    <property type="entry name" value="Cytochrome_c-type_DH"/>
</dbReference>
<evidence type="ECO:0000259" key="6">
    <source>
        <dbReference type="PROSITE" id="PS51007"/>
    </source>
</evidence>
<dbReference type="InterPro" id="IPR009056">
    <property type="entry name" value="Cyt_c-like_dom"/>
</dbReference>
<evidence type="ECO:0000256" key="5">
    <source>
        <dbReference type="SAM" id="Phobius"/>
    </source>
</evidence>
<dbReference type="Pfam" id="PF00034">
    <property type="entry name" value="Cytochrom_C"/>
    <property type="match status" value="1"/>
</dbReference>
<accession>A0ABW3Q9R1</accession>
<keyword evidence="3 4" id="KW-0408">Iron</keyword>
<keyword evidence="1 4" id="KW-0349">Heme</keyword>
<organism evidence="7 8">
    <name type="scientific">Larkinella insperata</name>
    <dbReference type="NCBI Taxonomy" id="332158"/>
    <lineage>
        <taxon>Bacteria</taxon>
        <taxon>Pseudomonadati</taxon>
        <taxon>Bacteroidota</taxon>
        <taxon>Cytophagia</taxon>
        <taxon>Cytophagales</taxon>
        <taxon>Spirosomataceae</taxon>
        <taxon>Larkinella</taxon>
    </lineage>
</organism>